<comment type="caution">
    <text evidence="2">The sequence shown here is derived from an EMBL/GenBank/DDBJ whole genome shotgun (WGS) entry which is preliminary data.</text>
</comment>
<organism evidence="2 3">
    <name type="scientific">Dulcicalothrix desertica PCC 7102</name>
    <dbReference type="NCBI Taxonomy" id="232991"/>
    <lineage>
        <taxon>Bacteria</taxon>
        <taxon>Bacillati</taxon>
        <taxon>Cyanobacteriota</taxon>
        <taxon>Cyanophyceae</taxon>
        <taxon>Nostocales</taxon>
        <taxon>Calotrichaceae</taxon>
        <taxon>Dulcicalothrix</taxon>
    </lineage>
</organism>
<name>A0A3S1D873_9CYAN</name>
<sequence>MPDEKDIDTNNHSPVELSQEELDGISGGISIFVSGSTFQRSDVFAQSRRRSRRGSRSSSFGSSQISSSAFQIMGIGLNSSEDIMTFFKGIFGFFGRR</sequence>
<feature type="region of interest" description="Disordered" evidence="1">
    <location>
        <begin position="44"/>
        <end position="64"/>
    </location>
</feature>
<evidence type="ECO:0000313" key="2">
    <source>
        <dbReference type="EMBL" id="RUT05263.1"/>
    </source>
</evidence>
<evidence type="ECO:0000256" key="1">
    <source>
        <dbReference type="SAM" id="MobiDB-lite"/>
    </source>
</evidence>
<dbReference type="Proteomes" id="UP000271624">
    <property type="component" value="Unassembled WGS sequence"/>
</dbReference>
<dbReference type="EMBL" id="RSCL01000009">
    <property type="protein sequence ID" value="RUT05263.1"/>
    <property type="molecule type" value="Genomic_DNA"/>
</dbReference>
<gene>
    <name evidence="2" type="ORF">DSM106972_040840</name>
</gene>
<dbReference type="AlphaFoldDB" id="A0A3S1D873"/>
<keyword evidence="3" id="KW-1185">Reference proteome</keyword>
<dbReference type="RefSeq" id="WP_127082495.1">
    <property type="nucleotide sequence ID" value="NZ_RSCL01000009.1"/>
</dbReference>
<accession>A0A3S1D873</accession>
<evidence type="ECO:0008006" key="4">
    <source>
        <dbReference type="Google" id="ProtNLM"/>
    </source>
</evidence>
<proteinExistence type="predicted"/>
<reference evidence="2" key="1">
    <citation type="submission" date="2018-12" db="EMBL/GenBank/DDBJ databases">
        <authorList>
            <person name="Will S."/>
            <person name="Neumann-Schaal M."/>
            <person name="Henke P."/>
        </authorList>
    </citation>
    <scope>NUCLEOTIDE SEQUENCE</scope>
    <source>
        <strain evidence="2">PCC 7102</strain>
    </source>
</reference>
<protein>
    <recommendedName>
        <fullName evidence="4">Bacteriocin</fullName>
    </recommendedName>
</protein>
<reference evidence="2" key="2">
    <citation type="journal article" date="2019" name="Genome Biol. Evol.">
        <title>Day and night: Metabolic profiles and evolutionary relationships of six axenic non-marine cyanobacteria.</title>
        <authorList>
            <person name="Will S.E."/>
            <person name="Henke P."/>
            <person name="Boedeker C."/>
            <person name="Huang S."/>
            <person name="Brinkmann H."/>
            <person name="Rohde M."/>
            <person name="Jarek M."/>
            <person name="Friedl T."/>
            <person name="Seufert S."/>
            <person name="Schumacher M."/>
            <person name="Overmann J."/>
            <person name="Neumann-Schaal M."/>
            <person name="Petersen J."/>
        </authorList>
    </citation>
    <scope>NUCLEOTIDE SEQUENCE [LARGE SCALE GENOMIC DNA]</scope>
    <source>
        <strain evidence="2">PCC 7102</strain>
    </source>
</reference>
<evidence type="ECO:0000313" key="3">
    <source>
        <dbReference type="Proteomes" id="UP000271624"/>
    </source>
</evidence>